<dbReference type="PANTHER" id="PTHR38166:SF1">
    <property type="entry name" value="C2H2-TYPE DOMAIN-CONTAINING PROTEIN"/>
    <property type="match status" value="1"/>
</dbReference>
<proteinExistence type="predicted"/>
<feature type="region of interest" description="Disordered" evidence="1">
    <location>
        <begin position="370"/>
        <end position="396"/>
    </location>
</feature>
<accession>A0AAV9W0G4</accession>
<feature type="region of interest" description="Disordered" evidence="1">
    <location>
        <begin position="848"/>
        <end position="879"/>
    </location>
</feature>
<feature type="compositionally biased region" description="Basic and acidic residues" evidence="1">
    <location>
        <begin position="370"/>
        <end position="380"/>
    </location>
</feature>
<feature type="region of interest" description="Disordered" evidence="1">
    <location>
        <begin position="303"/>
        <end position="332"/>
    </location>
</feature>
<dbReference type="EMBL" id="JAVHJL010000007">
    <property type="protein sequence ID" value="KAK6499946.1"/>
    <property type="molecule type" value="Genomic_DNA"/>
</dbReference>
<feature type="compositionally biased region" description="Polar residues" evidence="1">
    <location>
        <begin position="848"/>
        <end position="863"/>
    </location>
</feature>
<feature type="compositionally biased region" description="Low complexity" evidence="1">
    <location>
        <begin position="864"/>
        <end position="874"/>
    </location>
</feature>
<feature type="region of interest" description="Disordered" evidence="1">
    <location>
        <begin position="462"/>
        <end position="496"/>
    </location>
</feature>
<feature type="compositionally biased region" description="Polar residues" evidence="1">
    <location>
        <begin position="554"/>
        <end position="583"/>
    </location>
</feature>
<name>A0AAV9W0G4_9PEZI</name>
<comment type="caution">
    <text evidence="2">The sequence shown here is derived from an EMBL/GenBank/DDBJ whole genome shotgun (WGS) entry which is preliminary data.</text>
</comment>
<feature type="compositionally biased region" description="Polar residues" evidence="1">
    <location>
        <begin position="430"/>
        <end position="443"/>
    </location>
</feature>
<keyword evidence="3" id="KW-1185">Reference proteome</keyword>
<feature type="region of interest" description="Disordered" evidence="1">
    <location>
        <begin position="423"/>
        <end position="449"/>
    </location>
</feature>
<dbReference type="PANTHER" id="PTHR38166">
    <property type="entry name" value="C2H2-TYPE DOMAIN-CONTAINING PROTEIN-RELATED"/>
    <property type="match status" value="1"/>
</dbReference>
<evidence type="ECO:0008006" key="4">
    <source>
        <dbReference type="Google" id="ProtNLM"/>
    </source>
</evidence>
<evidence type="ECO:0000313" key="2">
    <source>
        <dbReference type="EMBL" id="KAK6499946.1"/>
    </source>
</evidence>
<reference evidence="2 3" key="1">
    <citation type="submission" date="2023-08" db="EMBL/GenBank/DDBJ databases">
        <authorList>
            <person name="Palmer J.M."/>
        </authorList>
    </citation>
    <scope>NUCLEOTIDE SEQUENCE [LARGE SCALE GENOMIC DNA]</scope>
    <source>
        <strain evidence="2 3">TWF481</strain>
    </source>
</reference>
<evidence type="ECO:0000256" key="1">
    <source>
        <dbReference type="SAM" id="MobiDB-lite"/>
    </source>
</evidence>
<dbReference type="AlphaFoldDB" id="A0AAV9W0G4"/>
<feature type="compositionally biased region" description="Basic residues" evidence="1">
    <location>
        <begin position="593"/>
        <end position="604"/>
    </location>
</feature>
<evidence type="ECO:0000313" key="3">
    <source>
        <dbReference type="Proteomes" id="UP001370758"/>
    </source>
</evidence>
<protein>
    <recommendedName>
        <fullName evidence="4">C2H2-type domain-containing protein</fullName>
    </recommendedName>
</protein>
<organism evidence="2 3">
    <name type="scientific">Arthrobotrys musiformis</name>
    <dbReference type="NCBI Taxonomy" id="47236"/>
    <lineage>
        <taxon>Eukaryota</taxon>
        <taxon>Fungi</taxon>
        <taxon>Dikarya</taxon>
        <taxon>Ascomycota</taxon>
        <taxon>Pezizomycotina</taxon>
        <taxon>Orbiliomycetes</taxon>
        <taxon>Orbiliales</taxon>
        <taxon>Orbiliaceae</taxon>
        <taxon>Arthrobotrys</taxon>
    </lineage>
</organism>
<dbReference type="Proteomes" id="UP001370758">
    <property type="component" value="Unassembled WGS sequence"/>
</dbReference>
<feature type="region of interest" description="Disordered" evidence="1">
    <location>
        <begin position="554"/>
        <end position="628"/>
    </location>
</feature>
<sequence>MWSYALSRKPDATVSNLAPGYTAATIVKSEPAENSHPLQQAFFETPFESPLHLHYPPSSCSGFDDGSILDTNQEFPSRASPNLPAIPEYSKIGQKCIFHWLPCQFRADHFDDWFEHVQNHITTRSEGVDSVNKSTLETNGMPKSWRCSFGCEFRIEENRDPKSLWKGKLRHIYQHVLDGDAVESSEEDPAWMEYYRQYLGIQKQAMTDQGRNFKRGVIPVISNKQPIRSRRTVAGSSYQCPAVSGANCRCVFGSYRDFCQHLYTVHKIKAFGCSCGRRFTRLDNFRSHKRRCLVNEADTRKSKAQTSLSQHKRPYDHSYTKPIPELNDANNTHDRDHIKALKVELPSLKKRLKAADIIYALQTDGCERSEALSRRDENLASRKQIPTDIGNGDEGIKSMDVEQPISSQYPGCVYLRNFFETAPNSDEEPTNLTAGPEVTNTQGKAGYSLDRAEHATEAKIEKYIGGSPRPEASVPSSFDTGEPPSEAGESQTRSTIVPDCARSTIHQATRGGTIDSFGNQLLRETAARVKVYALQTVAEVLRQKLTNYLLRFSNPNVTAGTGETSSSGEPVSSAEPGNQTPLQTAKVGQGQSVRKKRKPSGRRKGKDDENGEDEDNRKKRLRTSKPSPGTPCTRYACIYFANAMKSKDTHLLNLDLTRWQTECYRSGFETIARLKSHLYSHHQWGCKKCYRNFPTAEAHHEHSHDGCQESTEIAPVFLSREQITRLKSKKPLSGVDTEGKRWRSIYRLVFPDQENIPSPYWEPISLNCKKKHIEPSQLLNLLKRQFEAVLLSKELLKPLDEALLGLKLVWGNVVDAIMENYPISENPSDADIASLKAIFENIMEDTTQSNTRNVGSDSTPSLVNSTNTTSETTSDAAPEPFQRIASPTLTGTSILDPLVGLDNSKFSATSMLTELWKFDPFTGEPLGGQFTRLDEVPLDWLNGDFLQSLDHGLSKNAEVE</sequence>
<gene>
    <name evidence="2" type="ORF">TWF481_010302</name>
</gene>